<dbReference type="Proteomes" id="UP000440066">
    <property type="component" value="Unassembled WGS sequence"/>
</dbReference>
<name>A0A6I2GKR8_9LACT</name>
<evidence type="ECO:0000313" key="2">
    <source>
        <dbReference type="EMBL" id="MRI85158.1"/>
    </source>
</evidence>
<reference evidence="3 5" key="1">
    <citation type="submission" date="2019-11" db="EMBL/GenBank/DDBJ databases">
        <title>Characterisation of Fundicoccus ignavus gen. nov. sp. nov., a novel genus of the family Aerococcaceae from bulk tank milk.</title>
        <authorList>
            <person name="Siebert A."/>
            <person name="Huptas C."/>
            <person name="Wenning M."/>
            <person name="Scherer S."/>
            <person name="Doll E.V."/>
        </authorList>
    </citation>
    <scope>NUCLEOTIDE SEQUENCE [LARGE SCALE GENOMIC DNA]</scope>
    <source>
        <strain evidence="3 5">DSM 109652</strain>
    </source>
</reference>
<reference evidence="4 6" key="2">
    <citation type="submission" date="2019-11" db="EMBL/GenBank/DDBJ databases">
        <title>Characterisation of Fundicoccus ignavus gen. nov. sp. nov., a novel genus of the family Aerococcaceae isolated from bulk tank milk.</title>
        <authorList>
            <person name="Siebert A."/>
            <person name="Huptas C."/>
            <person name="Wenning M."/>
            <person name="Scherer S."/>
            <person name="Doll E.V."/>
        </authorList>
    </citation>
    <scope>NUCLEOTIDE SEQUENCE [LARGE SCALE GENOMIC DNA]</scope>
    <source>
        <strain evidence="1 6">DSM 109653</strain>
        <strain evidence="2 4">WS4759</strain>
    </source>
</reference>
<dbReference type="EMBL" id="WJQS01000003">
    <property type="protein sequence ID" value="MRI85158.1"/>
    <property type="molecule type" value="Genomic_DNA"/>
</dbReference>
<organism evidence="2 4">
    <name type="scientific">Fundicoccus ignavus</name>
    <dbReference type="NCBI Taxonomy" id="2664442"/>
    <lineage>
        <taxon>Bacteria</taxon>
        <taxon>Bacillati</taxon>
        <taxon>Bacillota</taxon>
        <taxon>Bacilli</taxon>
        <taxon>Lactobacillales</taxon>
        <taxon>Aerococcaceae</taxon>
        <taxon>Fundicoccus</taxon>
    </lineage>
</organism>
<evidence type="ECO:0000313" key="4">
    <source>
        <dbReference type="Proteomes" id="UP000430975"/>
    </source>
</evidence>
<gene>
    <name evidence="3" type="ORF">GF867_11930</name>
    <name evidence="2" type="ORF">GIY09_04620</name>
    <name evidence="1" type="ORF">GIY11_07380</name>
</gene>
<dbReference type="EMBL" id="WJQT01000024">
    <property type="protein sequence ID" value="MRJ48271.1"/>
    <property type="molecule type" value="Genomic_DNA"/>
</dbReference>
<evidence type="ECO:0000313" key="5">
    <source>
        <dbReference type="Proteomes" id="UP000440066"/>
    </source>
</evidence>
<accession>A0A6I2GKR8</accession>
<dbReference type="EMBL" id="WJQR01000006">
    <property type="protein sequence ID" value="MRI81838.1"/>
    <property type="molecule type" value="Genomic_DNA"/>
</dbReference>
<evidence type="ECO:0000313" key="6">
    <source>
        <dbReference type="Proteomes" id="UP000469870"/>
    </source>
</evidence>
<comment type="caution">
    <text evidence="2">The sequence shown here is derived from an EMBL/GenBank/DDBJ whole genome shotgun (WGS) entry which is preliminary data.</text>
</comment>
<evidence type="ECO:0000313" key="1">
    <source>
        <dbReference type="EMBL" id="MRI81838.1"/>
    </source>
</evidence>
<keyword evidence="4" id="KW-1185">Reference proteome</keyword>
<dbReference type="InterPro" id="IPR003772">
    <property type="entry name" value="YceD"/>
</dbReference>
<dbReference type="RefSeq" id="WP_153833323.1">
    <property type="nucleotide sequence ID" value="NZ_WJQR01000006.1"/>
</dbReference>
<evidence type="ECO:0000313" key="3">
    <source>
        <dbReference type="EMBL" id="MRJ48271.1"/>
    </source>
</evidence>
<proteinExistence type="predicted"/>
<sequence>MKWTIRQIREHKDDLLNLDVELSLFDQIKLRDDSIIHMDPVRVVGYFVPYEQDIVLHCQLTTVITLPSSRSLKPVPVEISVPIRERYFLPGQAYNAEDYEETAIELEFDYIDLDAAVIDALLLNMPIRVIAPDEENGAMPSGNNWTVVTEEAYHAQKVEEQVESVDPRFEALKTLKLDNE</sequence>
<protein>
    <submittedName>
        <fullName evidence="2">DUF177 domain-containing protein</fullName>
    </submittedName>
</protein>
<dbReference type="Proteomes" id="UP000469870">
    <property type="component" value="Unassembled WGS sequence"/>
</dbReference>
<dbReference type="Proteomes" id="UP000430975">
    <property type="component" value="Unassembled WGS sequence"/>
</dbReference>
<dbReference type="AlphaFoldDB" id="A0A6I2GKR8"/>
<dbReference type="Pfam" id="PF02620">
    <property type="entry name" value="YceD"/>
    <property type="match status" value="1"/>
</dbReference>